<gene>
    <name evidence="2" type="ORF">SAMN04489834_3183</name>
</gene>
<organism evidence="2 3">
    <name type="scientific">Microterricola viridarii</name>
    <dbReference type="NCBI Taxonomy" id="412690"/>
    <lineage>
        <taxon>Bacteria</taxon>
        <taxon>Bacillati</taxon>
        <taxon>Actinomycetota</taxon>
        <taxon>Actinomycetes</taxon>
        <taxon>Micrococcales</taxon>
        <taxon>Microbacteriaceae</taxon>
        <taxon>Microterricola</taxon>
    </lineage>
</organism>
<dbReference type="PRINTS" id="PR00081">
    <property type="entry name" value="GDHRDH"/>
</dbReference>
<dbReference type="AlphaFoldDB" id="A0A1H1YRV0"/>
<dbReference type="GO" id="GO:0016616">
    <property type="term" value="F:oxidoreductase activity, acting on the CH-OH group of donors, NAD or NADP as acceptor"/>
    <property type="evidence" value="ECO:0007669"/>
    <property type="project" value="TreeGrafter"/>
</dbReference>
<sequence>MSNSVLAVIGVGGMGEAIARRVGAGNTVLLADFNAELLERVAAGLRGDGFDVATQVVDVSSHASVTALADAAAALGPVRLVVHTAGLSPVQAPTDAVLRVDLAGFAFSLDEFARVIAPGGAGVYIASMAGSFAAGQFPAELEAALASTPSDQLLSLPFLADGALPNAGAAYSIAKRGNQLRVQTASLAWGKRGARVNTISPGVISTPMGQQELAGESGASMRAMVEGSATGRLGTPNDIANAAAFLLSADASFISGTDLLVDGGTVAAVRSGAVTLPRG</sequence>
<evidence type="ECO:0000256" key="1">
    <source>
        <dbReference type="ARBA" id="ARBA00006484"/>
    </source>
</evidence>
<dbReference type="NCBIfam" id="NF005395">
    <property type="entry name" value="PRK06940.1"/>
    <property type="match status" value="1"/>
</dbReference>
<dbReference type="STRING" id="412690.SAMN04489834_3183"/>
<dbReference type="InterPro" id="IPR002347">
    <property type="entry name" value="SDR_fam"/>
</dbReference>
<dbReference type="RefSeq" id="WP_083364903.1">
    <property type="nucleotide sequence ID" value="NZ_LT629742.1"/>
</dbReference>
<dbReference type="Gene3D" id="3.40.50.720">
    <property type="entry name" value="NAD(P)-binding Rossmann-like Domain"/>
    <property type="match status" value="1"/>
</dbReference>
<reference evidence="3" key="1">
    <citation type="submission" date="2016-10" db="EMBL/GenBank/DDBJ databases">
        <authorList>
            <person name="Varghese N."/>
            <person name="Submissions S."/>
        </authorList>
    </citation>
    <scope>NUCLEOTIDE SEQUENCE [LARGE SCALE GENOMIC DNA]</scope>
    <source>
        <strain evidence="3">DSM 21772</strain>
    </source>
</reference>
<name>A0A1H1YRV0_9MICO</name>
<keyword evidence="3" id="KW-1185">Reference proteome</keyword>
<comment type="similarity">
    <text evidence="1">Belongs to the short-chain dehydrogenases/reductases (SDR) family.</text>
</comment>
<evidence type="ECO:0000313" key="3">
    <source>
        <dbReference type="Proteomes" id="UP000181956"/>
    </source>
</evidence>
<dbReference type="EMBL" id="LT629742">
    <property type="protein sequence ID" value="SDT24154.1"/>
    <property type="molecule type" value="Genomic_DNA"/>
</dbReference>
<proteinExistence type="inferred from homology"/>
<dbReference type="CDD" id="cd05233">
    <property type="entry name" value="SDR_c"/>
    <property type="match status" value="1"/>
</dbReference>
<accession>A0A1H1YRV0</accession>
<dbReference type="OrthoDB" id="9803333at2"/>
<dbReference type="Pfam" id="PF13561">
    <property type="entry name" value="adh_short_C2"/>
    <property type="match status" value="1"/>
</dbReference>
<protein>
    <submittedName>
        <fullName evidence="2">NAD(P)-dependent dehydrogenase, short-chain alcohol dehydrogenase family</fullName>
    </submittedName>
</protein>
<dbReference type="SUPFAM" id="SSF51735">
    <property type="entry name" value="NAD(P)-binding Rossmann-fold domains"/>
    <property type="match status" value="1"/>
</dbReference>
<evidence type="ECO:0000313" key="2">
    <source>
        <dbReference type="EMBL" id="SDT24154.1"/>
    </source>
</evidence>
<dbReference type="PANTHER" id="PTHR42760">
    <property type="entry name" value="SHORT-CHAIN DEHYDROGENASES/REDUCTASES FAMILY MEMBER"/>
    <property type="match status" value="1"/>
</dbReference>
<dbReference type="Pfam" id="PF00106">
    <property type="entry name" value="adh_short"/>
    <property type="match status" value="1"/>
</dbReference>
<dbReference type="InterPro" id="IPR036291">
    <property type="entry name" value="NAD(P)-bd_dom_sf"/>
</dbReference>
<dbReference type="Proteomes" id="UP000181956">
    <property type="component" value="Chromosome I"/>
</dbReference>